<organism evidence="11 12">
    <name type="scientific">Candidatus Erwinia haradaeae</name>
    <dbReference type="NCBI Taxonomy" id="1922217"/>
    <lineage>
        <taxon>Bacteria</taxon>
        <taxon>Pseudomonadati</taxon>
        <taxon>Pseudomonadota</taxon>
        <taxon>Gammaproteobacteria</taxon>
        <taxon>Enterobacterales</taxon>
        <taxon>Erwiniaceae</taxon>
        <taxon>Erwinia</taxon>
    </lineage>
</organism>
<keyword evidence="6 10" id="KW-0570">Pentose shunt</keyword>
<comment type="catalytic activity">
    <reaction evidence="8 10">
        <text>D-sedoheptulose 7-phosphate + D-glyceraldehyde 3-phosphate = D-erythrose 4-phosphate + beta-D-fructose 6-phosphate</text>
        <dbReference type="Rhea" id="RHEA:17053"/>
        <dbReference type="ChEBI" id="CHEBI:16897"/>
        <dbReference type="ChEBI" id="CHEBI:57483"/>
        <dbReference type="ChEBI" id="CHEBI:57634"/>
        <dbReference type="ChEBI" id="CHEBI:59776"/>
        <dbReference type="EC" id="2.2.1.2"/>
    </reaction>
</comment>
<evidence type="ECO:0000256" key="1">
    <source>
        <dbReference type="ARBA" id="ARBA00003518"/>
    </source>
</evidence>
<evidence type="ECO:0000256" key="8">
    <source>
        <dbReference type="ARBA" id="ARBA00048810"/>
    </source>
</evidence>
<dbReference type="PANTHER" id="PTHR10683:SF18">
    <property type="entry name" value="TRANSALDOLASE"/>
    <property type="match status" value="1"/>
</dbReference>
<gene>
    <name evidence="11" type="primary">talB</name>
    <name evidence="11" type="ORF">ERCIKOCA2762_505</name>
</gene>
<evidence type="ECO:0000256" key="2">
    <source>
        <dbReference type="ARBA" id="ARBA00004857"/>
    </source>
</evidence>
<dbReference type="Pfam" id="PF00923">
    <property type="entry name" value="TAL_FSA"/>
    <property type="match status" value="1"/>
</dbReference>
<protein>
    <recommendedName>
        <fullName evidence="4 9">Transaldolase</fullName>
        <ecNumber evidence="4 9">2.2.1.2</ecNumber>
    </recommendedName>
</protein>
<comment type="pathway">
    <text evidence="2 10">Carbohydrate degradation; pentose phosphate pathway; D-glyceraldehyde 3-phosphate and beta-D-fructose 6-phosphate from D-ribose 5-phosphate and D-xylulose 5-phosphate (non-oxidative stage): step 2/3.</text>
</comment>
<evidence type="ECO:0000256" key="10">
    <source>
        <dbReference type="RuleBase" id="RU004155"/>
    </source>
</evidence>
<reference evidence="11 12" key="1">
    <citation type="submission" date="2019-02" db="EMBL/GenBank/DDBJ databases">
        <authorList>
            <person name="Manzano-Marin A."/>
            <person name="Manzano-Marin A."/>
        </authorList>
    </citation>
    <scope>NUCLEOTIDE SEQUENCE [LARGE SCALE GENOMIC DNA]</scope>
    <source>
        <strain evidence="11 12">ErCikochiana</strain>
    </source>
</reference>
<name>A0A451DA84_9GAMM</name>
<dbReference type="GO" id="GO:0005829">
    <property type="term" value="C:cytosol"/>
    <property type="evidence" value="ECO:0007669"/>
    <property type="project" value="TreeGrafter"/>
</dbReference>
<comment type="similarity">
    <text evidence="3 10">Belongs to the transaldolase family. Type 1 subfamily.</text>
</comment>
<dbReference type="UniPathway" id="UPA00115">
    <property type="reaction ID" value="UER00414"/>
</dbReference>
<comment type="function">
    <text evidence="1 10">Transaldolase is important for the balance of metabolites in the pentose-phosphate pathway.</text>
</comment>
<dbReference type="RefSeq" id="WP_157988610.1">
    <property type="nucleotide sequence ID" value="NZ_LR217715.1"/>
</dbReference>
<dbReference type="PROSITE" id="PS00958">
    <property type="entry name" value="TRANSALDOLASE_2"/>
    <property type="match status" value="1"/>
</dbReference>
<dbReference type="PANTHER" id="PTHR10683">
    <property type="entry name" value="TRANSALDOLASE"/>
    <property type="match status" value="1"/>
</dbReference>
<dbReference type="Gene3D" id="3.20.20.70">
    <property type="entry name" value="Aldolase class I"/>
    <property type="match status" value="1"/>
</dbReference>
<dbReference type="InterPro" id="IPR018225">
    <property type="entry name" value="Transaldolase_AS"/>
</dbReference>
<proteinExistence type="inferred from homology"/>
<evidence type="ECO:0000256" key="9">
    <source>
        <dbReference type="NCBIfam" id="TIGR00874"/>
    </source>
</evidence>
<evidence type="ECO:0000313" key="11">
    <source>
        <dbReference type="EMBL" id="VFP83260.1"/>
    </source>
</evidence>
<dbReference type="AlphaFoldDB" id="A0A451DA84"/>
<evidence type="ECO:0000256" key="6">
    <source>
        <dbReference type="ARBA" id="ARBA00023126"/>
    </source>
</evidence>
<dbReference type="InterPro" id="IPR013785">
    <property type="entry name" value="Aldolase_TIM"/>
</dbReference>
<evidence type="ECO:0000256" key="4">
    <source>
        <dbReference type="ARBA" id="ARBA00013151"/>
    </source>
</evidence>
<dbReference type="GO" id="GO:0006098">
    <property type="term" value="P:pentose-phosphate shunt"/>
    <property type="evidence" value="ECO:0007669"/>
    <property type="project" value="UniProtKB-UniRule"/>
</dbReference>
<accession>A0A451DA84</accession>
<dbReference type="EC" id="2.2.1.2" evidence="4 9"/>
<dbReference type="SUPFAM" id="SSF51569">
    <property type="entry name" value="Aldolase"/>
    <property type="match status" value="1"/>
</dbReference>
<dbReference type="NCBIfam" id="TIGR00874">
    <property type="entry name" value="talAB"/>
    <property type="match status" value="1"/>
</dbReference>
<dbReference type="CDD" id="cd00957">
    <property type="entry name" value="Transaldolase_TalAB"/>
    <property type="match status" value="1"/>
</dbReference>
<evidence type="ECO:0000256" key="3">
    <source>
        <dbReference type="ARBA" id="ARBA00008012"/>
    </source>
</evidence>
<dbReference type="GO" id="GO:0005975">
    <property type="term" value="P:carbohydrate metabolic process"/>
    <property type="evidence" value="ECO:0007669"/>
    <property type="project" value="InterPro"/>
</dbReference>
<keyword evidence="7" id="KW-0704">Schiff base</keyword>
<evidence type="ECO:0000256" key="7">
    <source>
        <dbReference type="ARBA" id="ARBA00023270"/>
    </source>
</evidence>
<dbReference type="GO" id="GO:0004801">
    <property type="term" value="F:transaldolase activity"/>
    <property type="evidence" value="ECO:0007669"/>
    <property type="project" value="UniProtKB-UniRule"/>
</dbReference>
<dbReference type="EMBL" id="LR217715">
    <property type="protein sequence ID" value="VFP83260.1"/>
    <property type="molecule type" value="Genomic_DNA"/>
</dbReference>
<sequence>MVDQLSSLRTVSTIVADTGEVMEVKHYQPQDVTTNISLILSAIKMPEYSDLMHASIAWAHTQSQNKERQVECAVEYLTVHLGAEIIQYIPGCISIAIDARFAYDVHNSIVQARRLAAIFNNHGISNKRILIKLAATWQGICAATHLEREGIRCNLTLLFSFAQARACAEAGVYLISPFIGRIFDWYQLRIGIKKYTAITDPGVIFGRKIYTYYKQHGYRTVIMCASFRNIDEILALAGCDCLTISPKFLKALSEQKGDITRKLFYHGVPQERPMQMTECEFLWQHHQDPMAVEKLAEGIRHFDIEQRNLEKMLLHLM</sequence>
<dbReference type="OrthoDB" id="9809101at2"/>
<dbReference type="InterPro" id="IPR004730">
    <property type="entry name" value="Transaldolase_1"/>
</dbReference>
<dbReference type="Proteomes" id="UP000294368">
    <property type="component" value="Chromosome"/>
</dbReference>
<evidence type="ECO:0000256" key="5">
    <source>
        <dbReference type="ARBA" id="ARBA00022679"/>
    </source>
</evidence>
<dbReference type="InterPro" id="IPR001585">
    <property type="entry name" value="TAL/FSA"/>
</dbReference>
<keyword evidence="5 10" id="KW-0808">Transferase</keyword>
<evidence type="ECO:0000313" key="12">
    <source>
        <dbReference type="Proteomes" id="UP000294368"/>
    </source>
</evidence>